<dbReference type="RefSeq" id="WP_345364878.1">
    <property type="nucleotide sequence ID" value="NZ_BAABHJ010000034.1"/>
</dbReference>
<evidence type="ECO:0000313" key="1">
    <source>
        <dbReference type="EMBL" id="GAA4616580.1"/>
    </source>
</evidence>
<dbReference type="EMBL" id="BAABHJ010000034">
    <property type="protein sequence ID" value="GAA4616580.1"/>
    <property type="molecule type" value="Genomic_DNA"/>
</dbReference>
<dbReference type="Proteomes" id="UP001500212">
    <property type="component" value="Unassembled WGS sequence"/>
</dbReference>
<evidence type="ECO:0000313" key="2">
    <source>
        <dbReference type="Proteomes" id="UP001500212"/>
    </source>
</evidence>
<accession>A0ABP8TWK0</accession>
<sequence length="329" mass="36568">MGQRANFVLVDDTGWRLYYDHWAAGRICSVLVAGPEAATRFITAQHQSAQDEWLDDIWAEGGALVDHRTRRLLFYGDELMLNLLAKRVFARLLSRTWPGWDVRWAYDGLGDFAAHVGLDRAIVRAAGDPEMPDDLQPNPSKDWPPHLVTVRDEAGRLLVYPFDWADDHSAWQGPGLLDRLPADGLAQVTLPVIPDGGLHVDVRSRTAGAWSIEPVPGLLPKLTDLWPGWQVEFWADRYEEQARRCGEAVTFPPLDDSAALDELLAAIAKRLGKNPVPDMLALAHRLDPATGEAPVVELHPLFTAHTQVDPTPTEWSAVLRAAADLRNDL</sequence>
<reference evidence="2" key="1">
    <citation type="journal article" date="2019" name="Int. J. Syst. Evol. Microbiol.">
        <title>The Global Catalogue of Microorganisms (GCM) 10K type strain sequencing project: providing services to taxonomists for standard genome sequencing and annotation.</title>
        <authorList>
            <consortium name="The Broad Institute Genomics Platform"/>
            <consortium name="The Broad Institute Genome Sequencing Center for Infectious Disease"/>
            <person name="Wu L."/>
            <person name="Ma J."/>
        </authorList>
    </citation>
    <scope>NUCLEOTIDE SEQUENCE [LARGE SCALE GENOMIC DNA]</scope>
    <source>
        <strain evidence="2">JCM 17938</strain>
    </source>
</reference>
<protein>
    <submittedName>
        <fullName evidence="1">Uncharacterized protein</fullName>
    </submittedName>
</protein>
<name>A0ABP8TWK0_9ACTN</name>
<proteinExistence type="predicted"/>
<comment type="caution">
    <text evidence="1">The sequence shown here is derived from an EMBL/GenBank/DDBJ whole genome shotgun (WGS) entry which is preliminary data.</text>
</comment>
<gene>
    <name evidence="1" type="ORF">GCM10023195_73760</name>
</gene>
<organism evidence="1 2">
    <name type="scientific">Actinoallomurus liliacearum</name>
    <dbReference type="NCBI Taxonomy" id="1080073"/>
    <lineage>
        <taxon>Bacteria</taxon>
        <taxon>Bacillati</taxon>
        <taxon>Actinomycetota</taxon>
        <taxon>Actinomycetes</taxon>
        <taxon>Streptosporangiales</taxon>
        <taxon>Thermomonosporaceae</taxon>
        <taxon>Actinoallomurus</taxon>
    </lineage>
</organism>
<keyword evidence="2" id="KW-1185">Reference proteome</keyword>